<accession>A0ACC2MQG5</accession>
<dbReference type="EMBL" id="CM056809">
    <property type="protein sequence ID" value="KAJ8647926.1"/>
    <property type="molecule type" value="Genomic_DNA"/>
</dbReference>
<dbReference type="Proteomes" id="UP001234297">
    <property type="component" value="Chromosome 1"/>
</dbReference>
<evidence type="ECO:0000313" key="2">
    <source>
        <dbReference type="Proteomes" id="UP001234297"/>
    </source>
</evidence>
<comment type="caution">
    <text evidence="1">The sequence shown here is derived from an EMBL/GenBank/DDBJ whole genome shotgun (WGS) entry which is preliminary data.</text>
</comment>
<gene>
    <name evidence="1" type="ORF">MRB53_000949</name>
</gene>
<evidence type="ECO:0000313" key="1">
    <source>
        <dbReference type="EMBL" id="KAJ8647926.1"/>
    </source>
</evidence>
<proteinExistence type="predicted"/>
<protein>
    <submittedName>
        <fullName evidence="1">Uncharacterized protein</fullName>
    </submittedName>
</protein>
<name>A0ACC2MQG5_PERAE</name>
<keyword evidence="2" id="KW-1185">Reference proteome</keyword>
<reference evidence="1 2" key="1">
    <citation type="journal article" date="2022" name="Hortic Res">
        <title>A haplotype resolved chromosomal level avocado genome allows analysis of novel avocado genes.</title>
        <authorList>
            <person name="Nath O."/>
            <person name="Fletcher S.J."/>
            <person name="Hayward A."/>
            <person name="Shaw L.M."/>
            <person name="Masouleh A.K."/>
            <person name="Furtado A."/>
            <person name="Henry R.J."/>
            <person name="Mitter N."/>
        </authorList>
    </citation>
    <scope>NUCLEOTIDE SEQUENCE [LARGE SCALE GENOMIC DNA]</scope>
    <source>
        <strain evidence="2">cv. Hass</strain>
    </source>
</reference>
<organism evidence="1 2">
    <name type="scientific">Persea americana</name>
    <name type="common">Avocado</name>
    <dbReference type="NCBI Taxonomy" id="3435"/>
    <lineage>
        <taxon>Eukaryota</taxon>
        <taxon>Viridiplantae</taxon>
        <taxon>Streptophyta</taxon>
        <taxon>Embryophyta</taxon>
        <taxon>Tracheophyta</taxon>
        <taxon>Spermatophyta</taxon>
        <taxon>Magnoliopsida</taxon>
        <taxon>Magnoliidae</taxon>
        <taxon>Laurales</taxon>
        <taxon>Lauraceae</taxon>
        <taxon>Persea</taxon>
    </lineage>
</organism>
<sequence>MKSPKSNLQKVPSYTIIGFGKIKFDTHSRTTLIQMIVMDEILSKTIGRFTISSASTVPFLLLPPIANSHPSVPTADRDRPHRRHLRPRNLLLLLYRPQKQVKNATMILELGRAKTFIISECSFDNHAGQGRSDECSQLKSLAHRGAYLDDKSSMSECHQAGFFYLFCYWCRALISCDFSPGRLSINTIMCFQMGAHASLSMT</sequence>